<evidence type="ECO:0000256" key="11">
    <source>
        <dbReference type="ARBA" id="ARBA00023170"/>
    </source>
</evidence>
<evidence type="ECO:0000256" key="14">
    <source>
        <dbReference type="SAM" id="SignalP"/>
    </source>
</evidence>
<keyword evidence="16" id="KW-0418">Kinase</keyword>
<dbReference type="EMBL" id="JARAOO010000003">
    <property type="protein sequence ID" value="KAJ7973944.1"/>
    <property type="molecule type" value="Genomic_DNA"/>
</dbReference>
<keyword evidence="7" id="KW-0547">Nucleotide-binding</keyword>
<keyword evidence="2" id="KW-0433">Leucine-rich repeat</keyword>
<evidence type="ECO:0000256" key="3">
    <source>
        <dbReference type="ARBA" id="ARBA00022679"/>
    </source>
</evidence>
<sequence length="948" mass="103428">MGRYENWTSLLCIFVLFFFCPMVLSQLSSNQISTMITLSQLLNSGVSTVPWNITKQPNPCSWDGIICDLRNSSIIEISLNRFSISSPTFLPVLCQIDSLRHLDVSNNSLSSIPNEFITDCGKIDGLKLLNFSQNKLVGHLPTFQGFSGLEFLDMSFNILDGNIDLQLDGLISLKSLNLSYNHFTGSVPAIFGNSKVLERLVLSANNFTRIPDEILSFKNLTLIDLSVNQLRGSILDRIGELSKLETLILSSNNLSGKIPQTLSSITTLSRFAAYQNKFSGAIPSGITKFLRNLDLSYNELSGSIPSDLLSHSNLQTVDLSNNVLKGSIPANLSTSLVRLRLGVNMLRGMIPVGTFAILQKLTYLEMENNSLTGLIPSELGSCRSLALLNLAENKLTGELPAELGNLNNMQVLKLQMNKFFGPIPTQITQLQKLSTLNFSWNSLTGSIPSTISGLKNLINLNLQGNSLSGPIPKSVGSMSALIELQLGSNQLSGELPNMPENLQIALNLSSNLFQGTIPSHLSALMKLEVLDLANNKFSGEVPEFLTKMETLIQLLLSNNQLSGIIPKFREWVTVEYRGNRDLRNITTPSTSPRSAKKGKSVALAIIIAVAAAVFVVGIVTILAISISRRYSKVNDEHFPAGENVGLPQAIQGNLLTANGIHRSNIDFSKVMEAVAVPSNIVLKTRFSTYYKAIMPSGSIYFVKKLNWSEKLLSLGSHDKFGKELEILGKLNNSNIMTPLAYVLSVENAYLFYEFAPKGPLFYVLHGSLGNALDWASRYSIAIGVAQGIAFLHGHTSGPLLLLDLSSRNVMLKSLKEPLVGDIELLKVIDPSKSTGSLSTVAGSVGYIPPEYAYTMRVTTAGNVYSFGVVLLELLTGKPAVTEGTELVKWVLRKSTQQDHILDLSISRTSPAVKNQMLAVLRVAIGCVSDSPEARPKMKSVLRMLLNAK</sequence>
<dbReference type="GO" id="GO:0005524">
    <property type="term" value="F:ATP binding"/>
    <property type="evidence" value="ECO:0007669"/>
    <property type="project" value="UniProtKB-KW"/>
</dbReference>
<evidence type="ECO:0000256" key="10">
    <source>
        <dbReference type="ARBA" id="ARBA00023136"/>
    </source>
</evidence>
<organism evidence="16 17">
    <name type="scientific">Quillaja saponaria</name>
    <name type="common">Soap bark tree</name>
    <dbReference type="NCBI Taxonomy" id="32244"/>
    <lineage>
        <taxon>Eukaryota</taxon>
        <taxon>Viridiplantae</taxon>
        <taxon>Streptophyta</taxon>
        <taxon>Embryophyta</taxon>
        <taxon>Tracheophyta</taxon>
        <taxon>Spermatophyta</taxon>
        <taxon>Magnoliopsida</taxon>
        <taxon>eudicotyledons</taxon>
        <taxon>Gunneridae</taxon>
        <taxon>Pentapetalae</taxon>
        <taxon>rosids</taxon>
        <taxon>fabids</taxon>
        <taxon>Fabales</taxon>
        <taxon>Quillajaceae</taxon>
        <taxon>Quillaja</taxon>
    </lineage>
</organism>
<dbReference type="FunFam" id="1.10.510.10:FF:000388">
    <property type="entry name" value="Leucine-rich repeat receptor-like tyrosine-protein kinase PXC3"/>
    <property type="match status" value="1"/>
</dbReference>
<keyword evidence="12" id="KW-0325">Glycoprotein</keyword>
<dbReference type="FunFam" id="3.80.10.10:FF:000095">
    <property type="entry name" value="LRR receptor-like serine/threonine-protein kinase GSO1"/>
    <property type="match status" value="1"/>
</dbReference>
<dbReference type="InterPro" id="IPR032675">
    <property type="entry name" value="LRR_dom_sf"/>
</dbReference>
<keyword evidence="8" id="KW-0067">ATP-binding</keyword>
<evidence type="ECO:0000256" key="6">
    <source>
        <dbReference type="ARBA" id="ARBA00022737"/>
    </source>
</evidence>
<comment type="subcellular location">
    <subcellularLocation>
        <location evidence="1">Membrane</location>
        <topology evidence="1">Single-pass type I membrane protein</topology>
    </subcellularLocation>
</comment>
<keyword evidence="4 13" id="KW-0812">Transmembrane</keyword>
<dbReference type="InterPro" id="IPR001245">
    <property type="entry name" value="Ser-Thr/Tyr_kinase_cat_dom"/>
</dbReference>
<evidence type="ECO:0000313" key="16">
    <source>
        <dbReference type="EMBL" id="KAJ7973944.1"/>
    </source>
</evidence>
<keyword evidence="10 13" id="KW-0472">Membrane</keyword>
<dbReference type="SUPFAM" id="SSF56112">
    <property type="entry name" value="Protein kinase-like (PK-like)"/>
    <property type="match status" value="1"/>
</dbReference>
<dbReference type="InterPro" id="IPR001611">
    <property type="entry name" value="Leu-rich_rpt"/>
</dbReference>
<evidence type="ECO:0000256" key="9">
    <source>
        <dbReference type="ARBA" id="ARBA00022989"/>
    </source>
</evidence>
<dbReference type="FunFam" id="3.80.10.10:FF:000041">
    <property type="entry name" value="LRR receptor-like serine/threonine-protein kinase ERECTA"/>
    <property type="match status" value="1"/>
</dbReference>
<dbReference type="Pfam" id="PF00560">
    <property type="entry name" value="LRR_1"/>
    <property type="match status" value="9"/>
</dbReference>
<evidence type="ECO:0000256" key="12">
    <source>
        <dbReference type="ARBA" id="ARBA00023180"/>
    </source>
</evidence>
<keyword evidence="11" id="KW-0675">Receptor</keyword>
<evidence type="ECO:0000256" key="8">
    <source>
        <dbReference type="ARBA" id="ARBA00022840"/>
    </source>
</evidence>
<dbReference type="AlphaFoldDB" id="A0AAD7VFQ7"/>
<dbReference type="InterPro" id="IPR000719">
    <property type="entry name" value="Prot_kinase_dom"/>
</dbReference>
<feature type="domain" description="Protein kinase" evidence="15">
    <location>
        <begin position="675"/>
        <end position="948"/>
    </location>
</feature>
<evidence type="ECO:0000256" key="2">
    <source>
        <dbReference type="ARBA" id="ARBA00022614"/>
    </source>
</evidence>
<dbReference type="GO" id="GO:0004672">
    <property type="term" value="F:protein kinase activity"/>
    <property type="evidence" value="ECO:0007669"/>
    <property type="project" value="InterPro"/>
</dbReference>
<dbReference type="FunFam" id="3.80.10.10:FF:000512">
    <property type="entry name" value="Leucine-rich repeat receptor-like serine/threonine-protein kinase BAM3"/>
    <property type="match status" value="1"/>
</dbReference>
<reference evidence="16" key="1">
    <citation type="journal article" date="2023" name="Science">
        <title>Elucidation of the pathway for biosynthesis of saponin adjuvants from the soapbark tree.</title>
        <authorList>
            <person name="Reed J."/>
            <person name="Orme A."/>
            <person name="El-Demerdash A."/>
            <person name="Owen C."/>
            <person name="Martin L.B.B."/>
            <person name="Misra R.C."/>
            <person name="Kikuchi S."/>
            <person name="Rejzek M."/>
            <person name="Martin A.C."/>
            <person name="Harkess A."/>
            <person name="Leebens-Mack J."/>
            <person name="Louveau T."/>
            <person name="Stephenson M.J."/>
            <person name="Osbourn A."/>
        </authorList>
    </citation>
    <scope>NUCLEOTIDE SEQUENCE</scope>
    <source>
        <strain evidence="16">S10</strain>
    </source>
</reference>
<name>A0AAD7VFQ7_QUISA</name>
<dbReference type="FunFam" id="3.30.200.20:FF:000454">
    <property type="entry name" value="Leucine-rich repeat receptor-like tyrosine-protein kinase PXC3"/>
    <property type="match status" value="1"/>
</dbReference>
<dbReference type="SMART" id="SM00369">
    <property type="entry name" value="LRR_TYP"/>
    <property type="match status" value="9"/>
</dbReference>
<feature type="transmembrane region" description="Helical" evidence="13">
    <location>
        <begin position="601"/>
        <end position="624"/>
    </location>
</feature>
<dbReference type="PROSITE" id="PS50011">
    <property type="entry name" value="PROTEIN_KINASE_DOM"/>
    <property type="match status" value="1"/>
</dbReference>
<evidence type="ECO:0000256" key="1">
    <source>
        <dbReference type="ARBA" id="ARBA00004479"/>
    </source>
</evidence>
<dbReference type="Gene3D" id="3.80.10.10">
    <property type="entry name" value="Ribonuclease Inhibitor"/>
    <property type="match status" value="3"/>
</dbReference>
<proteinExistence type="predicted"/>
<feature type="chain" id="PRO_5041995556" evidence="14">
    <location>
        <begin position="26"/>
        <end position="948"/>
    </location>
</feature>
<evidence type="ECO:0000256" key="13">
    <source>
        <dbReference type="SAM" id="Phobius"/>
    </source>
</evidence>
<gene>
    <name evidence="16" type="ORF">O6P43_004096</name>
</gene>
<dbReference type="Gene3D" id="3.30.200.20">
    <property type="entry name" value="Phosphorylase Kinase, domain 1"/>
    <property type="match status" value="1"/>
</dbReference>
<dbReference type="InterPro" id="IPR003591">
    <property type="entry name" value="Leu-rich_rpt_typical-subtyp"/>
</dbReference>
<keyword evidence="6" id="KW-0677">Repeat</keyword>
<dbReference type="Pfam" id="PF13855">
    <property type="entry name" value="LRR_8"/>
    <property type="match status" value="1"/>
</dbReference>
<dbReference type="SUPFAM" id="SSF52047">
    <property type="entry name" value="RNI-like"/>
    <property type="match status" value="1"/>
</dbReference>
<dbReference type="InterPro" id="IPR011009">
    <property type="entry name" value="Kinase-like_dom_sf"/>
</dbReference>
<dbReference type="PROSITE" id="PS51450">
    <property type="entry name" value="LRR"/>
    <property type="match status" value="1"/>
</dbReference>
<dbReference type="Gene3D" id="1.10.510.10">
    <property type="entry name" value="Transferase(Phosphotransferase) domain 1"/>
    <property type="match status" value="1"/>
</dbReference>
<keyword evidence="17" id="KW-1185">Reference proteome</keyword>
<dbReference type="SUPFAM" id="SSF52058">
    <property type="entry name" value="L domain-like"/>
    <property type="match status" value="1"/>
</dbReference>
<dbReference type="PANTHER" id="PTHR48053:SF105">
    <property type="entry name" value="RECEPTOR-LIKE PROTEIN KINASE"/>
    <property type="match status" value="1"/>
</dbReference>
<dbReference type="Proteomes" id="UP001163823">
    <property type="component" value="Chromosome 3"/>
</dbReference>
<dbReference type="Pfam" id="PF07714">
    <property type="entry name" value="PK_Tyr_Ser-Thr"/>
    <property type="match status" value="1"/>
</dbReference>
<evidence type="ECO:0000256" key="7">
    <source>
        <dbReference type="ARBA" id="ARBA00022741"/>
    </source>
</evidence>
<evidence type="ECO:0000259" key="15">
    <source>
        <dbReference type="PROSITE" id="PS50011"/>
    </source>
</evidence>
<protein>
    <submittedName>
        <fullName evidence="16">Leucine-rich repeat protein kinase family protein</fullName>
    </submittedName>
</protein>
<evidence type="ECO:0000256" key="5">
    <source>
        <dbReference type="ARBA" id="ARBA00022729"/>
    </source>
</evidence>
<dbReference type="PANTHER" id="PTHR48053">
    <property type="entry name" value="LEUCINE RICH REPEAT FAMILY PROTEIN, EXPRESSED"/>
    <property type="match status" value="1"/>
</dbReference>
<dbReference type="GO" id="GO:0016020">
    <property type="term" value="C:membrane"/>
    <property type="evidence" value="ECO:0007669"/>
    <property type="project" value="UniProtKB-SubCell"/>
</dbReference>
<feature type="signal peptide" evidence="14">
    <location>
        <begin position="1"/>
        <end position="25"/>
    </location>
</feature>
<keyword evidence="5 14" id="KW-0732">Signal</keyword>
<keyword evidence="3" id="KW-0808">Transferase</keyword>
<comment type="caution">
    <text evidence="16">The sequence shown here is derived from an EMBL/GenBank/DDBJ whole genome shotgun (WGS) entry which is preliminary data.</text>
</comment>
<keyword evidence="9 13" id="KW-1133">Transmembrane helix</keyword>
<dbReference type="InterPro" id="IPR051716">
    <property type="entry name" value="Plant_RL_S/T_kinase"/>
</dbReference>
<evidence type="ECO:0000256" key="4">
    <source>
        <dbReference type="ARBA" id="ARBA00022692"/>
    </source>
</evidence>
<evidence type="ECO:0000313" key="17">
    <source>
        <dbReference type="Proteomes" id="UP001163823"/>
    </source>
</evidence>
<accession>A0AAD7VFQ7</accession>
<dbReference type="KEGG" id="qsa:O6P43_004096"/>